<dbReference type="EMBL" id="NVSR01000011">
    <property type="protein sequence ID" value="PCI29677.1"/>
    <property type="molecule type" value="Genomic_DNA"/>
</dbReference>
<dbReference type="InterPro" id="IPR050294">
    <property type="entry name" value="RnfB_subfamily"/>
</dbReference>
<feature type="domain" description="4Fe-4S ferredoxin-type" evidence="9">
    <location>
        <begin position="84"/>
        <end position="117"/>
    </location>
</feature>
<keyword evidence="2" id="KW-0004">4Fe-4S</keyword>
<dbReference type="PANTHER" id="PTHR42859:SF10">
    <property type="entry name" value="DIMETHYLSULFOXIDE REDUCTASE CHAIN B"/>
    <property type="match status" value="1"/>
</dbReference>
<dbReference type="InterPro" id="IPR017900">
    <property type="entry name" value="4Fe4S_Fe_S_CS"/>
</dbReference>
<dbReference type="CDD" id="cd16373">
    <property type="entry name" value="DMSOR_beta_like"/>
    <property type="match status" value="1"/>
</dbReference>
<evidence type="ECO:0000313" key="10">
    <source>
        <dbReference type="EMBL" id="PCI29677.1"/>
    </source>
</evidence>
<evidence type="ECO:0000259" key="9">
    <source>
        <dbReference type="PROSITE" id="PS51379"/>
    </source>
</evidence>
<keyword evidence="4" id="KW-0677">Repeat</keyword>
<dbReference type="InterPro" id="IPR017896">
    <property type="entry name" value="4Fe4S_Fe-S-bd"/>
</dbReference>
<dbReference type="SUPFAM" id="SSF54862">
    <property type="entry name" value="4Fe-4S ferredoxins"/>
    <property type="match status" value="1"/>
</dbReference>
<evidence type="ECO:0000256" key="3">
    <source>
        <dbReference type="ARBA" id="ARBA00022723"/>
    </source>
</evidence>
<evidence type="ECO:0000313" key="11">
    <source>
        <dbReference type="Proteomes" id="UP000218113"/>
    </source>
</evidence>
<proteinExistence type="predicted"/>
<dbReference type="Proteomes" id="UP000218113">
    <property type="component" value="Unassembled WGS sequence"/>
</dbReference>
<sequence>MAKTSSRRDFFIRVGQVSTASIVGGALWGHVLVESKANAFALRPPGALPEKDFLATCIKCGQCVDACPYETLSLTKVGEDGEIGVPHFTAREIPCYMCEDVPCARSCPTGALDREIEINDSRMGLAVLIDQEACIAFQGLRCEVCYRQCPLIDKALTINYRPQERTGKHAFFEPVVHSDVCTGCGMCEQVCILEESAIRILPHKLAQGKLGSNYRLGWKEKTKISNFKDSSPEKTKEERQQESNEMLNNALDSLNDMGTLYD</sequence>
<reference evidence="11" key="1">
    <citation type="submission" date="2017-08" db="EMBL/GenBank/DDBJ databases">
        <title>A dynamic microbial community with high functional redundancy inhabits the cold, oxic subseafloor aquifer.</title>
        <authorList>
            <person name="Tully B.J."/>
            <person name="Wheat C.G."/>
            <person name="Glazer B.T."/>
            <person name="Huber J.A."/>
        </authorList>
    </citation>
    <scope>NUCLEOTIDE SEQUENCE [LARGE SCALE GENOMIC DNA]</scope>
</reference>
<dbReference type="NCBIfam" id="TIGR00397">
    <property type="entry name" value="mauM_napG"/>
    <property type="match status" value="1"/>
</dbReference>
<evidence type="ECO:0000256" key="6">
    <source>
        <dbReference type="ARBA" id="ARBA00023004"/>
    </source>
</evidence>
<dbReference type="Pfam" id="PF12838">
    <property type="entry name" value="Fer4_7"/>
    <property type="match status" value="2"/>
</dbReference>
<dbReference type="PROSITE" id="PS00198">
    <property type="entry name" value="4FE4S_FER_1"/>
    <property type="match status" value="1"/>
</dbReference>
<dbReference type="GO" id="GO:0046872">
    <property type="term" value="F:metal ion binding"/>
    <property type="evidence" value="ECO:0007669"/>
    <property type="project" value="UniProtKB-KW"/>
</dbReference>
<dbReference type="PROSITE" id="PS51379">
    <property type="entry name" value="4FE4S_FER_2"/>
    <property type="match status" value="3"/>
</dbReference>
<feature type="compositionally biased region" description="Basic and acidic residues" evidence="8">
    <location>
        <begin position="230"/>
        <end position="242"/>
    </location>
</feature>
<keyword evidence="3" id="KW-0479">Metal-binding</keyword>
<evidence type="ECO:0000256" key="1">
    <source>
        <dbReference type="ARBA" id="ARBA00022448"/>
    </source>
</evidence>
<dbReference type="InterPro" id="IPR004494">
    <property type="entry name" value="MauM_NapG"/>
</dbReference>
<keyword evidence="7" id="KW-0411">Iron-sulfur</keyword>
<protein>
    <submittedName>
        <fullName evidence="10">Ferredoxin-type protein NapG</fullName>
    </submittedName>
</protein>
<feature type="domain" description="4Fe-4S ferredoxin-type" evidence="9">
    <location>
        <begin position="47"/>
        <end position="77"/>
    </location>
</feature>
<gene>
    <name evidence="10" type="ORF">COB67_03470</name>
</gene>
<evidence type="ECO:0000256" key="4">
    <source>
        <dbReference type="ARBA" id="ARBA00022737"/>
    </source>
</evidence>
<evidence type="ECO:0000256" key="5">
    <source>
        <dbReference type="ARBA" id="ARBA00022982"/>
    </source>
</evidence>
<feature type="compositionally biased region" description="Polar residues" evidence="8">
    <location>
        <begin position="243"/>
        <end position="252"/>
    </location>
</feature>
<feature type="region of interest" description="Disordered" evidence="8">
    <location>
        <begin position="227"/>
        <end position="262"/>
    </location>
</feature>
<evidence type="ECO:0000256" key="8">
    <source>
        <dbReference type="SAM" id="MobiDB-lite"/>
    </source>
</evidence>
<keyword evidence="6" id="KW-0408">Iron</keyword>
<evidence type="ECO:0000256" key="2">
    <source>
        <dbReference type="ARBA" id="ARBA00022485"/>
    </source>
</evidence>
<evidence type="ECO:0000256" key="7">
    <source>
        <dbReference type="ARBA" id="ARBA00023014"/>
    </source>
</evidence>
<accession>A0A2A4T9L4</accession>
<dbReference type="AlphaFoldDB" id="A0A2A4T9L4"/>
<dbReference type="Gene3D" id="3.30.70.20">
    <property type="match status" value="2"/>
</dbReference>
<dbReference type="GO" id="GO:0051539">
    <property type="term" value="F:4 iron, 4 sulfur cluster binding"/>
    <property type="evidence" value="ECO:0007669"/>
    <property type="project" value="UniProtKB-KW"/>
</dbReference>
<dbReference type="NCBIfam" id="NF007012">
    <property type="entry name" value="PRK09476.1"/>
    <property type="match status" value="1"/>
</dbReference>
<name>A0A2A4T9L4_9DELT</name>
<organism evidence="10 11">
    <name type="scientific">SAR324 cluster bacterium</name>
    <dbReference type="NCBI Taxonomy" id="2024889"/>
    <lineage>
        <taxon>Bacteria</taxon>
        <taxon>Deltaproteobacteria</taxon>
        <taxon>SAR324 cluster</taxon>
    </lineage>
</organism>
<keyword evidence="1" id="KW-0813">Transport</keyword>
<comment type="caution">
    <text evidence="10">The sequence shown here is derived from an EMBL/GenBank/DDBJ whole genome shotgun (WGS) entry which is preliminary data.</text>
</comment>
<keyword evidence="5" id="KW-0249">Electron transport</keyword>
<dbReference type="PANTHER" id="PTHR42859">
    <property type="entry name" value="OXIDOREDUCTASE"/>
    <property type="match status" value="1"/>
</dbReference>
<feature type="domain" description="4Fe-4S ferredoxin-type" evidence="9">
    <location>
        <begin position="172"/>
        <end position="203"/>
    </location>
</feature>